<organism evidence="2 3">
    <name type="scientific">Plasmodium yoelii yoelii</name>
    <dbReference type="NCBI Taxonomy" id="73239"/>
    <lineage>
        <taxon>Eukaryota</taxon>
        <taxon>Sar</taxon>
        <taxon>Alveolata</taxon>
        <taxon>Apicomplexa</taxon>
        <taxon>Aconoidasida</taxon>
        <taxon>Haemosporida</taxon>
        <taxon>Plasmodiidae</taxon>
        <taxon>Plasmodium</taxon>
        <taxon>Plasmodium (Vinckeia)</taxon>
    </lineage>
</organism>
<dbReference type="EMBL" id="AABL01001639">
    <property type="protein sequence ID" value="EAA17198.1"/>
    <property type="molecule type" value="Genomic_DNA"/>
</dbReference>
<sequence>MNDIPDKVISIDFLVKKLVSLMMDPLLFICNVFYLYVMCFIYIFLYVAFRIYMLPIYYIKQVII</sequence>
<keyword evidence="1" id="KW-0812">Transmembrane</keyword>
<feature type="transmembrane region" description="Helical" evidence="1">
    <location>
        <begin position="26"/>
        <end position="49"/>
    </location>
</feature>
<evidence type="ECO:0000313" key="3">
    <source>
        <dbReference type="Proteomes" id="UP000008553"/>
    </source>
</evidence>
<dbReference type="InParanoid" id="Q7RE66"/>
<comment type="caution">
    <text evidence="2">The sequence shown here is derived from an EMBL/GenBank/DDBJ whole genome shotgun (WGS) entry which is preliminary data.</text>
</comment>
<keyword evidence="3" id="KW-1185">Reference proteome</keyword>
<dbReference type="PaxDb" id="73239-Q7RE66"/>
<keyword evidence="1" id="KW-0472">Membrane</keyword>
<evidence type="ECO:0000256" key="1">
    <source>
        <dbReference type="SAM" id="Phobius"/>
    </source>
</evidence>
<dbReference type="Proteomes" id="UP000008553">
    <property type="component" value="Unassembled WGS sequence"/>
</dbReference>
<reference evidence="2 3" key="1">
    <citation type="journal article" date="2002" name="Nature">
        <title>Genome sequence and comparative analysis of the model rodent malaria parasite Plasmodium yoelii yoelii.</title>
        <authorList>
            <person name="Carlton J.M."/>
            <person name="Angiuoli S.V."/>
            <person name="Suh B.B."/>
            <person name="Kooij T.W."/>
            <person name="Pertea M."/>
            <person name="Silva J.C."/>
            <person name="Ermolaeva M.D."/>
            <person name="Allen J.E."/>
            <person name="Selengut J.D."/>
            <person name="Koo H.L."/>
            <person name="Peterson J.D."/>
            <person name="Pop M."/>
            <person name="Kosack D.S."/>
            <person name="Shumway M.F."/>
            <person name="Bidwell S.L."/>
            <person name="Shallom S.J."/>
            <person name="van Aken S.E."/>
            <person name="Riedmuller S.B."/>
            <person name="Feldblyum T.V."/>
            <person name="Cho J.K."/>
            <person name="Quackenbush J."/>
            <person name="Sedegah M."/>
            <person name="Shoaibi A."/>
            <person name="Cummings L.M."/>
            <person name="Florens L."/>
            <person name="Yates J.R."/>
            <person name="Raine J.D."/>
            <person name="Sinden R.E."/>
            <person name="Harris M.A."/>
            <person name="Cunningham D.A."/>
            <person name="Preiser P.R."/>
            <person name="Bergman L.W."/>
            <person name="Vaidya A.B."/>
            <person name="van Lin L.H."/>
            <person name="Janse C.J."/>
            <person name="Waters A.P."/>
            <person name="Smith H.O."/>
            <person name="White O.R."/>
            <person name="Salzberg S.L."/>
            <person name="Venter J.C."/>
            <person name="Fraser C.M."/>
            <person name="Hoffman S.L."/>
            <person name="Gardner M.J."/>
            <person name="Carucci D.J."/>
        </authorList>
    </citation>
    <scope>NUCLEOTIDE SEQUENCE [LARGE SCALE GENOMIC DNA]</scope>
    <source>
        <strain evidence="2 3">17XNL</strain>
    </source>
</reference>
<proteinExistence type="predicted"/>
<keyword evidence="1" id="KW-1133">Transmembrane helix</keyword>
<dbReference type="AlphaFoldDB" id="Q7RE66"/>
<accession>Q7RE66</accession>
<name>Q7RE66_PLAYO</name>
<evidence type="ECO:0000313" key="2">
    <source>
        <dbReference type="EMBL" id="EAA17198.1"/>
    </source>
</evidence>
<gene>
    <name evidence="2" type="ORF">PY05201</name>
</gene>
<protein>
    <submittedName>
        <fullName evidence="2">Uncharacterized protein</fullName>
    </submittedName>
</protein>